<feature type="domain" description="RNA polymerase sigma-70 region 2" evidence="6">
    <location>
        <begin position="27"/>
        <end position="93"/>
    </location>
</feature>
<dbReference type="InterPro" id="IPR036388">
    <property type="entry name" value="WH-like_DNA-bd_sf"/>
</dbReference>
<sequence>MVPPEADDQALVEACRQGDRQAFRLLTQRYQRKVYSIAYGFLRNPEDALDVVQESFIKVHRYLHNFEGNSSFYTWLYRIVTNLCIDHIRKNRRHKDLEFDDGLRHDDDGDTAYVPPSPLGDPASLVQRREILEAVQDGLQHLSDKHRAVIVMRELQGMSYEEMARTMGCSKGTIMSRLFHARRNMQRLLTERLGYVPSGPTGGADEDSDAERVPAPQAMLP</sequence>
<evidence type="ECO:0000259" key="6">
    <source>
        <dbReference type="Pfam" id="PF04542"/>
    </source>
</evidence>
<dbReference type="GO" id="GO:0006352">
    <property type="term" value="P:DNA-templated transcription initiation"/>
    <property type="evidence" value="ECO:0007669"/>
    <property type="project" value="InterPro"/>
</dbReference>
<dbReference type="EMBL" id="FOMX01000002">
    <property type="protein sequence ID" value="SFD52093.1"/>
    <property type="molecule type" value="Genomic_DNA"/>
</dbReference>
<reference evidence="9" key="1">
    <citation type="submission" date="2016-10" db="EMBL/GenBank/DDBJ databases">
        <authorList>
            <person name="Varghese N."/>
            <person name="Submissions S."/>
        </authorList>
    </citation>
    <scope>NUCLEOTIDE SEQUENCE [LARGE SCALE GENOMIC DNA]</scope>
    <source>
        <strain evidence="9">ATCC 25963</strain>
    </source>
</reference>
<dbReference type="GO" id="GO:0016987">
    <property type="term" value="F:sigma factor activity"/>
    <property type="evidence" value="ECO:0007669"/>
    <property type="project" value="UniProtKB-KW"/>
</dbReference>
<dbReference type="Gene3D" id="1.10.10.10">
    <property type="entry name" value="Winged helix-like DNA-binding domain superfamily/Winged helix DNA-binding domain"/>
    <property type="match status" value="1"/>
</dbReference>
<organism evidence="8 9">
    <name type="scientific">Nannocystis exedens</name>
    <dbReference type="NCBI Taxonomy" id="54"/>
    <lineage>
        <taxon>Bacteria</taxon>
        <taxon>Pseudomonadati</taxon>
        <taxon>Myxococcota</taxon>
        <taxon>Polyangia</taxon>
        <taxon>Nannocystales</taxon>
        <taxon>Nannocystaceae</taxon>
        <taxon>Nannocystis</taxon>
    </lineage>
</organism>
<protein>
    <submittedName>
        <fullName evidence="8">RNA polymerase, sigma-24 subunit, RpoE</fullName>
    </submittedName>
</protein>
<evidence type="ECO:0000313" key="9">
    <source>
        <dbReference type="Proteomes" id="UP000199400"/>
    </source>
</evidence>
<feature type="region of interest" description="Disordered" evidence="5">
    <location>
        <begin position="194"/>
        <end position="221"/>
    </location>
</feature>
<keyword evidence="9" id="KW-1185">Reference proteome</keyword>
<dbReference type="NCBIfam" id="TIGR02937">
    <property type="entry name" value="sigma70-ECF"/>
    <property type="match status" value="1"/>
</dbReference>
<proteinExistence type="inferred from homology"/>
<evidence type="ECO:0000256" key="3">
    <source>
        <dbReference type="ARBA" id="ARBA00023082"/>
    </source>
</evidence>
<dbReference type="Gene3D" id="1.10.1740.10">
    <property type="match status" value="1"/>
</dbReference>
<dbReference type="AlphaFoldDB" id="A0A1I1T747"/>
<evidence type="ECO:0000256" key="2">
    <source>
        <dbReference type="ARBA" id="ARBA00023015"/>
    </source>
</evidence>
<name>A0A1I1T747_9BACT</name>
<dbReference type="Pfam" id="PF08281">
    <property type="entry name" value="Sigma70_r4_2"/>
    <property type="match status" value="1"/>
</dbReference>
<dbReference type="RefSeq" id="WP_170136616.1">
    <property type="nucleotide sequence ID" value="NZ_FOMX01000002.1"/>
</dbReference>
<dbReference type="PANTHER" id="PTHR43133:SF51">
    <property type="entry name" value="RNA POLYMERASE SIGMA FACTOR"/>
    <property type="match status" value="1"/>
</dbReference>
<dbReference type="InterPro" id="IPR013325">
    <property type="entry name" value="RNA_pol_sigma_r2"/>
</dbReference>
<evidence type="ECO:0000256" key="5">
    <source>
        <dbReference type="SAM" id="MobiDB-lite"/>
    </source>
</evidence>
<gene>
    <name evidence="8" type="ORF">SAMN02745121_00404</name>
</gene>
<evidence type="ECO:0000256" key="4">
    <source>
        <dbReference type="ARBA" id="ARBA00023163"/>
    </source>
</evidence>
<dbReference type="GO" id="GO:0003677">
    <property type="term" value="F:DNA binding"/>
    <property type="evidence" value="ECO:0007669"/>
    <property type="project" value="InterPro"/>
</dbReference>
<keyword evidence="3" id="KW-0731">Sigma factor</keyword>
<dbReference type="InterPro" id="IPR013249">
    <property type="entry name" value="RNA_pol_sigma70_r4_t2"/>
</dbReference>
<evidence type="ECO:0000256" key="1">
    <source>
        <dbReference type="ARBA" id="ARBA00010641"/>
    </source>
</evidence>
<dbReference type="InterPro" id="IPR039425">
    <property type="entry name" value="RNA_pol_sigma-70-like"/>
</dbReference>
<keyword evidence="4" id="KW-0804">Transcription</keyword>
<dbReference type="InterPro" id="IPR014284">
    <property type="entry name" value="RNA_pol_sigma-70_dom"/>
</dbReference>
<evidence type="ECO:0000313" key="8">
    <source>
        <dbReference type="EMBL" id="SFD52093.1"/>
    </source>
</evidence>
<keyword evidence="2" id="KW-0805">Transcription regulation</keyword>
<dbReference type="Proteomes" id="UP000199400">
    <property type="component" value="Unassembled WGS sequence"/>
</dbReference>
<dbReference type="InterPro" id="IPR007627">
    <property type="entry name" value="RNA_pol_sigma70_r2"/>
</dbReference>
<dbReference type="SUPFAM" id="SSF88659">
    <property type="entry name" value="Sigma3 and sigma4 domains of RNA polymerase sigma factors"/>
    <property type="match status" value="1"/>
</dbReference>
<dbReference type="PANTHER" id="PTHR43133">
    <property type="entry name" value="RNA POLYMERASE ECF-TYPE SIGMA FACTO"/>
    <property type="match status" value="1"/>
</dbReference>
<dbReference type="CDD" id="cd06171">
    <property type="entry name" value="Sigma70_r4"/>
    <property type="match status" value="1"/>
</dbReference>
<dbReference type="InterPro" id="IPR013324">
    <property type="entry name" value="RNA_pol_sigma_r3/r4-like"/>
</dbReference>
<feature type="domain" description="RNA polymerase sigma factor 70 region 4 type 2" evidence="7">
    <location>
        <begin position="133"/>
        <end position="185"/>
    </location>
</feature>
<accession>A0A1I1T747</accession>
<comment type="similarity">
    <text evidence="1">Belongs to the sigma-70 factor family. ECF subfamily.</text>
</comment>
<dbReference type="SUPFAM" id="SSF88946">
    <property type="entry name" value="Sigma2 domain of RNA polymerase sigma factors"/>
    <property type="match status" value="1"/>
</dbReference>
<evidence type="ECO:0000259" key="7">
    <source>
        <dbReference type="Pfam" id="PF08281"/>
    </source>
</evidence>
<dbReference type="STRING" id="54.SAMN02745121_00404"/>
<dbReference type="Pfam" id="PF04542">
    <property type="entry name" value="Sigma70_r2"/>
    <property type="match status" value="1"/>
</dbReference>